<dbReference type="AlphaFoldDB" id="A0A6J7EMM2"/>
<dbReference type="InterPro" id="IPR011008">
    <property type="entry name" value="Dimeric_a/b-barrel"/>
</dbReference>
<dbReference type="PROSITE" id="PS51725">
    <property type="entry name" value="ABM"/>
    <property type="match status" value="1"/>
</dbReference>
<evidence type="ECO:0000313" key="2">
    <source>
        <dbReference type="EMBL" id="CAB4882958.1"/>
    </source>
</evidence>
<dbReference type="Gene3D" id="3.30.70.100">
    <property type="match status" value="1"/>
</dbReference>
<proteinExistence type="predicted"/>
<organism evidence="2">
    <name type="scientific">freshwater metagenome</name>
    <dbReference type="NCBI Taxonomy" id="449393"/>
    <lineage>
        <taxon>unclassified sequences</taxon>
        <taxon>metagenomes</taxon>
        <taxon>ecological metagenomes</taxon>
    </lineage>
</organism>
<dbReference type="InterPro" id="IPR007138">
    <property type="entry name" value="ABM_dom"/>
</dbReference>
<protein>
    <submittedName>
        <fullName evidence="2">Unannotated protein</fullName>
    </submittedName>
</protein>
<dbReference type="Pfam" id="PF03992">
    <property type="entry name" value="ABM"/>
    <property type="match status" value="1"/>
</dbReference>
<dbReference type="SUPFAM" id="SSF54909">
    <property type="entry name" value="Dimeric alpha+beta barrel"/>
    <property type="match status" value="1"/>
</dbReference>
<name>A0A6J7EMM2_9ZZZZ</name>
<evidence type="ECO:0000259" key="1">
    <source>
        <dbReference type="PROSITE" id="PS51725"/>
    </source>
</evidence>
<accession>A0A6J7EMM2</accession>
<dbReference type="EMBL" id="CAFBLS010000203">
    <property type="protein sequence ID" value="CAB4882958.1"/>
    <property type="molecule type" value="Genomic_DNA"/>
</dbReference>
<feature type="domain" description="ABM" evidence="1">
    <location>
        <begin position="2"/>
        <end position="92"/>
    </location>
</feature>
<reference evidence="2" key="1">
    <citation type="submission" date="2020-05" db="EMBL/GenBank/DDBJ databases">
        <authorList>
            <person name="Chiriac C."/>
            <person name="Salcher M."/>
            <person name="Ghai R."/>
            <person name="Kavagutti S V."/>
        </authorList>
    </citation>
    <scope>NUCLEOTIDE SEQUENCE</scope>
</reference>
<gene>
    <name evidence="2" type="ORF">UFOPK3402_01482</name>
</gene>
<sequence length="97" mass="11136">MIREMVFVDVLPEHHDEFEAAVARAVESSLSPSEGFIDFVLARGVERPNTYSMIINWETLEDHTVGFRESERFVTWRELIGPFFAVAPTVDHWTPLG</sequence>